<reference evidence="1 2" key="1">
    <citation type="journal article" date="2022" name="New Phytol.">
        <title>Ecological generalism drives hyperdiversity of secondary metabolite gene clusters in xylarialean endophytes.</title>
        <authorList>
            <person name="Franco M.E.E."/>
            <person name="Wisecaver J.H."/>
            <person name="Arnold A.E."/>
            <person name="Ju Y.M."/>
            <person name="Slot J.C."/>
            <person name="Ahrendt S."/>
            <person name="Moore L.P."/>
            <person name="Eastman K.E."/>
            <person name="Scott K."/>
            <person name="Konkel Z."/>
            <person name="Mondo S.J."/>
            <person name="Kuo A."/>
            <person name="Hayes R.D."/>
            <person name="Haridas S."/>
            <person name="Andreopoulos B."/>
            <person name="Riley R."/>
            <person name="LaButti K."/>
            <person name="Pangilinan J."/>
            <person name="Lipzen A."/>
            <person name="Amirebrahimi M."/>
            <person name="Yan J."/>
            <person name="Adam C."/>
            <person name="Keymanesh K."/>
            <person name="Ng V."/>
            <person name="Louie K."/>
            <person name="Northen T."/>
            <person name="Drula E."/>
            <person name="Henrissat B."/>
            <person name="Hsieh H.M."/>
            <person name="Youens-Clark K."/>
            <person name="Lutzoni F."/>
            <person name="Miadlikowska J."/>
            <person name="Eastwood D.C."/>
            <person name="Hamelin R.C."/>
            <person name="Grigoriev I.V."/>
            <person name="U'Ren J.M."/>
        </authorList>
    </citation>
    <scope>NUCLEOTIDE SEQUENCE [LARGE SCALE GENOMIC DNA]</scope>
    <source>
        <strain evidence="1 2">CBS 119005</strain>
    </source>
</reference>
<sequence>MGSAFKENDRYVLPHATAPSLLLKHPTEEQKRRTWTLNHKEWGGALSLQEYLEREPYVTTIPLSRNGGMTHWILTDAAWTPTGEKQTEPVLASCETIRKPVLVANPDGSGSATVTDDIAHGIGSVFTYPEHRGNRYAGRMMNELSPALKSWQTEEKAACSALWSDIGKEYYAKRGWAAFPSLHVEFSVAANDPASQAQTSTTSSSSQGEAEASGVKTTPISYDNLEALCERDEQLLRKQIVRTAVATKRKCVAFVPDHDTMRWHLYRDDFVTSIVFKSSPLPLPPQQLSTASSAKGALAGAEEGRRVWALWSRSYGGSDGDDPAQTVDKNTLYILRLVVEPEATTGDGGLVGDDGDDEDVVAAFAAVMRAALREARTWHLGKVDLWNPSPAARRLVERCGLQHRWVDRGADSIPSMMWYGSEDVRDIEWVANEKYCWC</sequence>
<comment type="caution">
    <text evidence="1">The sequence shown here is derived from an EMBL/GenBank/DDBJ whole genome shotgun (WGS) entry which is preliminary data.</text>
</comment>
<dbReference type="Proteomes" id="UP001497700">
    <property type="component" value="Unassembled WGS sequence"/>
</dbReference>
<name>A0ACB9YVH0_9PEZI</name>
<organism evidence="1 2">
    <name type="scientific">Hypoxylon rubiginosum</name>
    <dbReference type="NCBI Taxonomy" id="110542"/>
    <lineage>
        <taxon>Eukaryota</taxon>
        <taxon>Fungi</taxon>
        <taxon>Dikarya</taxon>
        <taxon>Ascomycota</taxon>
        <taxon>Pezizomycotina</taxon>
        <taxon>Sordariomycetes</taxon>
        <taxon>Xylariomycetidae</taxon>
        <taxon>Xylariales</taxon>
        <taxon>Hypoxylaceae</taxon>
        <taxon>Hypoxylon</taxon>
    </lineage>
</organism>
<proteinExistence type="predicted"/>
<evidence type="ECO:0000313" key="2">
    <source>
        <dbReference type="Proteomes" id="UP001497700"/>
    </source>
</evidence>
<evidence type="ECO:0000313" key="1">
    <source>
        <dbReference type="EMBL" id="KAI4863409.1"/>
    </source>
</evidence>
<protein>
    <submittedName>
        <fullName evidence="1">Uncharacterized protein</fullName>
    </submittedName>
</protein>
<keyword evidence="2" id="KW-1185">Reference proteome</keyword>
<accession>A0ACB9YVH0</accession>
<gene>
    <name evidence="1" type="ORF">F4820DRAFT_459506</name>
</gene>
<dbReference type="EMBL" id="MU393504">
    <property type="protein sequence ID" value="KAI4863409.1"/>
    <property type="molecule type" value="Genomic_DNA"/>
</dbReference>